<dbReference type="GeneID" id="92517878"/>
<dbReference type="AlphaFoldDB" id="A0A836HMD1"/>
<evidence type="ECO:0008006" key="5">
    <source>
        <dbReference type="Google" id="ProtNLM"/>
    </source>
</evidence>
<dbReference type="RefSeq" id="XP_067181222.1">
    <property type="nucleotide sequence ID" value="XM_067325366.1"/>
</dbReference>
<evidence type="ECO:0000256" key="2">
    <source>
        <dbReference type="SAM" id="SignalP"/>
    </source>
</evidence>
<name>A0A836HMD1_9TRYP</name>
<evidence type="ECO:0000313" key="3">
    <source>
        <dbReference type="EMBL" id="KAG5486765.1"/>
    </source>
</evidence>
<feature type="chain" id="PRO_5032903824" description="GPI-anchored surface protein" evidence="2">
    <location>
        <begin position="25"/>
        <end position="274"/>
    </location>
</feature>
<dbReference type="OrthoDB" id="250289at2759"/>
<evidence type="ECO:0000256" key="1">
    <source>
        <dbReference type="SAM" id="Phobius"/>
    </source>
</evidence>
<sequence>MMVHFISRALAVVLAIAAVPVIAALQSSRCPLPASPPSYTFIGGGFHMQLALEYPLAATDVRFNFDIPKSFFIDEAEAEQLYRMEVLSGDPMAQGIDAVVMADITRAYTSLCISSQYFFDIEAPAFNVNYTSNHVELTFQERSDDDAGRVMENYLSEGSAREEAPFRARLVIPIHSRYDVLNATRTFSLRRFITGEDSYVRRCLTKVDVTGRADPRCPAGTYSASATVASLEGRPSYKTCLDLPVGLLDDLPYVYYALMSLLVAGAVIVITAIR</sequence>
<keyword evidence="1" id="KW-0812">Transmembrane</keyword>
<accession>A0A836HMD1</accession>
<keyword evidence="2" id="KW-0732">Signal</keyword>
<reference evidence="4" key="1">
    <citation type="journal article" date="2021" name="Microbiol. Resour. Announc.">
        <title>LGAAP: Leishmaniinae Genome Assembly and Annotation Pipeline.</title>
        <authorList>
            <person name="Almutairi H."/>
            <person name="Urbaniak M.D."/>
            <person name="Bates M.D."/>
            <person name="Jariyapan N."/>
            <person name="Kwakye-Nuako G."/>
            <person name="Thomaz-Soccol V."/>
            <person name="Al-Salem W.S."/>
            <person name="Dillon R.J."/>
            <person name="Bates P.A."/>
            <person name="Gatherer D."/>
        </authorList>
    </citation>
    <scope>NUCLEOTIDE SEQUENCE [LARGE SCALE GENOMIC DNA]</scope>
</reference>
<proteinExistence type="predicted"/>
<dbReference type="EMBL" id="JAFEUZ010000006">
    <property type="protein sequence ID" value="KAG5486765.1"/>
    <property type="molecule type" value="Genomic_DNA"/>
</dbReference>
<keyword evidence="1" id="KW-0472">Membrane</keyword>
<feature type="signal peptide" evidence="2">
    <location>
        <begin position="1"/>
        <end position="24"/>
    </location>
</feature>
<organism evidence="3 4">
    <name type="scientific">Leishmania martiniquensis</name>
    <dbReference type="NCBI Taxonomy" id="1580590"/>
    <lineage>
        <taxon>Eukaryota</taxon>
        <taxon>Discoba</taxon>
        <taxon>Euglenozoa</taxon>
        <taxon>Kinetoplastea</taxon>
        <taxon>Metakinetoplastina</taxon>
        <taxon>Trypanosomatida</taxon>
        <taxon>Trypanosomatidae</taxon>
        <taxon>Leishmaniinae</taxon>
        <taxon>Leishmania</taxon>
    </lineage>
</organism>
<evidence type="ECO:0000313" key="4">
    <source>
        <dbReference type="Proteomes" id="UP000673552"/>
    </source>
</evidence>
<dbReference type="KEGG" id="lmat:92517878"/>
<reference evidence="4" key="2">
    <citation type="journal article" date="2021" name="Sci. Data">
        <title>Chromosome-scale genome sequencing, assembly and annotation of six genomes from subfamily Leishmaniinae.</title>
        <authorList>
            <person name="Almutairi H."/>
            <person name="Urbaniak M.D."/>
            <person name="Bates M.D."/>
            <person name="Jariyapan N."/>
            <person name="Kwakye-Nuako G."/>
            <person name="Thomaz Soccol V."/>
            <person name="Al-Salem W.S."/>
            <person name="Dillon R.J."/>
            <person name="Bates P.A."/>
            <person name="Gatherer D."/>
        </authorList>
    </citation>
    <scope>NUCLEOTIDE SEQUENCE [LARGE SCALE GENOMIC DNA]</scope>
</reference>
<dbReference type="Proteomes" id="UP000673552">
    <property type="component" value="Unassembled WGS sequence"/>
</dbReference>
<gene>
    <name evidence="3" type="ORF">LSCM1_08021</name>
</gene>
<keyword evidence="4" id="KW-1185">Reference proteome</keyword>
<protein>
    <recommendedName>
        <fullName evidence="5">GPI-anchored surface protein</fullName>
    </recommendedName>
</protein>
<keyword evidence="1" id="KW-1133">Transmembrane helix</keyword>
<comment type="caution">
    <text evidence="3">The sequence shown here is derived from an EMBL/GenBank/DDBJ whole genome shotgun (WGS) entry which is preliminary data.</text>
</comment>
<feature type="transmembrane region" description="Helical" evidence="1">
    <location>
        <begin position="253"/>
        <end position="273"/>
    </location>
</feature>